<evidence type="ECO:0000256" key="2">
    <source>
        <dbReference type="ARBA" id="ARBA00022676"/>
    </source>
</evidence>
<dbReference type="SUPFAM" id="SSF53756">
    <property type="entry name" value="UDP-Glycosyltransferase/glycogen phosphorylase"/>
    <property type="match status" value="1"/>
</dbReference>
<gene>
    <name evidence="5" type="ORF">KK1_049754</name>
</gene>
<organism evidence="5 6">
    <name type="scientific">Cajanus cajan</name>
    <name type="common">Pigeon pea</name>
    <name type="synonym">Cajanus indicus</name>
    <dbReference type="NCBI Taxonomy" id="3821"/>
    <lineage>
        <taxon>Eukaryota</taxon>
        <taxon>Viridiplantae</taxon>
        <taxon>Streptophyta</taxon>
        <taxon>Embryophyta</taxon>
        <taxon>Tracheophyta</taxon>
        <taxon>Spermatophyta</taxon>
        <taxon>Magnoliopsida</taxon>
        <taxon>eudicotyledons</taxon>
        <taxon>Gunneridae</taxon>
        <taxon>Pentapetalae</taxon>
        <taxon>rosids</taxon>
        <taxon>fabids</taxon>
        <taxon>Fabales</taxon>
        <taxon>Fabaceae</taxon>
        <taxon>Papilionoideae</taxon>
        <taxon>50 kb inversion clade</taxon>
        <taxon>NPAAA clade</taxon>
        <taxon>indigoferoid/millettioid clade</taxon>
        <taxon>Phaseoleae</taxon>
        <taxon>Cajanus</taxon>
    </lineage>
</organism>
<keyword evidence="2 4" id="KW-0328">Glycosyltransferase</keyword>
<dbReference type="GO" id="GO:0035251">
    <property type="term" value="F:UDP-glucosyltransferase activity"/>
    <property type="evidence" value="ECO:0007669"/>
    <property type="project" value="TreeGrafter"/>
</dbReference>
<evidence type="ECO:0000256" key="4">
    <source>
        <dbReference type="RuleBase" id="RU003718"/>
    </source>
</evidence>
<reference evidence="5" key="1">
    <citation type="journal article" date="2012" name="Nat. Biotechnol.">
        <title>Draft genome sequence of pigeonpea (Cajanus cajan), an orphan legume crop of resource-poor farmers.</title>
        <authorList>
            <person name="Varshney R.K."/>
            <person name="Chen W."/>
            <person name="Li Y."/>
            <person name="Bharti A.K."/>
            <person name="Saxena R.K."/>
            <person name="Schlueter J.A."/>
            <person name="Donoghue M.T."/>
            <person name="Azam S."/>
            <person name="Fan G."/>
            <person name="Whaley A.M."/>
            <person name="Farmer A.D."/>
            <person name="Sheridan J."/>
            <person name="Iwata A."/>
            <person name="Tuteja R."/>
            <person name="Penmetsa R.V."/>
            <person name="Wu W."/>
            <person name="Upadhyaya H.D."/>
            <person name="Yang S.P."/>
            <person name="Shah T."/>
            <person name="Saxena K.B."/>
            <person name="Michael T."/>
            <person name="McCombie W.R."/>
            <person name="Yang B."/>
            <person name="Zhang G."/>
            <person name="Yang H."/>
            <person name="Wang J."/>
            <person name="Spillane C."/>
            <person name="Cook D.R."/>
            <person name="May G.D."/>
            <person name="Xu X."/>
            <person name="Jackson S.A."/>
        </authorList>
    </citation>
    <scope>NUCLEOTIDE SEQUENCE [LARGE SCALE GENOMIC DNA]</scope>
</reference>
<dbReference type="InterPro" id="IPR035595">
    <property type="entry name" value="UDP_glycos_trans_CS"/>
</dbReference>
<dbReference type="Proteomes" id="UP000075243">
    <property type="component" value="Unassembled WGS sequence"/>
</dbReference>
<dbReference type="Gene3D" id="3.40.50.2000">
    <property type="entry name" value="Glycogen Phosphorylase B"/>
    <property type="match status" value="2"/>
</dbReference>
<evidence type="ECO:0000256" key="3">
    <source>
        <dbReference type="ARBA" id="ARBA00022679"/>
    </source>
</evidence>
<dbReference type="PANTHER" id="PTHR48047">
    <property type="entry name" value="GLYCOSYLTRANSFERASE"/>
    <property type="match status" value="1"/>
</dbReference>
<protein>
    <submittedName>
        <fullName evidence="5">Cytokinin-O-glucosyltransferase 3</fullName>
    </submittedName>
</protein>
<dbReference type="InterPro" id="IPR002213">
    <property type="entry name" value="UDP_glucos_trans"/>
</dbReference>
<comment type="caution">
    <text evidence="5">The sequence shown here is derived from an EMBL/GenBank/DDBJ whole genome shotgun (WGS) entry which is preliminary data.</text>
</comment>
<dbReference type="FunFam" id="3.40.50.2000:FF:000063">
    <property type="entry name" value="Glycosyltransferase"/>
    <property type="match status" value="1"/>
</dbReference>
<evidence type="ECO:0000313" key="6">
    <source>
        <dbReference type="Proteomes" id="UP000075243"/>
    </source>
</evidence>
<accession>A0A151UHW6</accession>
<dbReference type="OMA" id="NDCCEEI"/>
<dbReference type="Gramene" id="C.cajan_46023.t">
    <property type="protein sequence ID" value="C.cajan_46023.t.cds1"/>
    <property type="gene ID" value="C.cajan_46023"/>
</dbReference>
<evidence type="ECO:0000256" key="1">
    <source>
        <dbReference type="ARBA" id="ARBA00009995"/>
    </source>
</evidence>
<evidence type="ECO:0000313" key="5">
    <source>
        <dbReference type="EMBL" id="KYP78916.1"/>
    </source>
</evidence>
<dbReference type="PANTHER" id="PTHR48047:SF182">
    <property type="entry name" value="GLYCOSYLTRANSFERASE"/>
    <property type="match status" value="1"/>
</dbReference>
<sequence>MNQNTKAWKHAIDQFKAAELSAEGILVNTFEELESMYVRGYEKVVRKIWCIGPLSLHDKLILDRFGREDNHNKTSTDETELCLNFLSSKKPCSVVYACFGSLSRIRASQLKELALGLEASSHPFIWVIGKNDCCEEIEKWLEEESFEERNRGRGIIVRGWAPQVEILSHPSTGGFLSHCGWNSALEAVSAGVPMIAWPMIAEQFLNEKLIVEVLKIGVGIGVEAGEVLVKNEDVKKAIEQVMEQGGDGEHRRNRAREMKEKAHKAVQDGGSSASNCKLFLQDILGMLHNS</sequence>
<comment type="similarity">
    <text evidence="1 4">Belongs to the UDP-glycosyltransferase family.</text>
</comment>
<name>A0A151UHW6_CAJCA</name>
<dbReference type="AlphaFoldDB" id="A0A151UHW6"/>
<dbReference type="Pfam" id="PF00201">
    <property type="entry name" value="UDPGT"/>
    <property type="match status" value="1"/>
</dbReference>
<dbReference type="EMBL" id="AGCT01064763">
    <property type="protein sequence ID" value="KYP78916.1"/>
    <property type="molecule type" value="Genomic_DNA"/>
</dbReference>
<proteinExistence type="inferred from homology"/>
<keyword evidence="6" id="KW-1185">Reference proteome</keyword>
<keyword evidence="3 4" id="KW-0808">Transferase</keyword>
<dbReference type="CDD" id="cd03784">
    <property type="entry name" value="GT1_Gtf-like"/>
    <property type="match status" value="1"/>
</dbReference>
<dbReference type="PROSITE" id="PS00375">
    <property type="entry name" value="UDPGT"/>
    <property type="match status" value="1"/>
</dbReference>